<feature type="region of interest" description="Disordered" evidence="1">
    <location>
        <begin position="218"/>
        <end position="240"/>
    </location>
</feature>
<keyword evidence="3" id="KW-1185">Reference proteome</keyword>
<feature type="compositionally biased region" description="Low complexity" evidence="1">
    <location>
        <begin position="230"/>
        <end position="240"/>
    </location>
</feature>
<feature type="compositionally biased region" description="Basic and acidic residues" evidence="1">
    <location>
        <begin position="27"/>
        <end position="38"/>
    </location>
</feature>
<feature type="compositionally biased region" description="Basic and acidic residues" evidence="1">
    <location>
        <begin position="135"/>
        <end position="156"/>
    </location>
</feature>
<gene>
    <name evidence="2" type="ORF">PMIN01_11597</name>
</gene>
<feature type="region of interest" description="Disordered" evidence="1">
    <location>
        <begin position="108"/>
        <end position="157"/>
    </location>
</feature>
<protein>
    <submittedName>
        <fullName evidence="2">Uncharacterized protein</fullName>
    </submittedName>
</protein>
<reference evidence="2" key="1">
    <citation type="journal article" date="2020" name="Mol. Plant Microbe Interact.">
        <title>Genome Sequence of the Biocontrol Agent Coniothyrium minitans strain Conio (IMI 134523).</title>
        <authorList>
            <person name="Patel D."/>
            <person name="Shittu T.A."/>
            <person name="Baroncelli R."/>
            <person name="Muthumeenakshi S."/>
            <person name="Osborne T.H."/>
            <person name="Janganan T.K."/>
            <person name="Sreenivasaprasad S."/>
        </authorList>
    </citation>
    <scope>NUCLEOTIDE SEQUENCE</scope>
    <source>
        <strain evidence="2">Conio</strain>
    </source>
</reference>
<evidence type="ECO:0000256" key="1">
    <source>
        <dbReference type="SAM" id="MobiDB-lite"/>
    </source>
</evidence>
<organism evidence="2 3">
    <name type="scientific">Paraphaeosphaeria minitans</name>
    <dbReference type="NCBI Taxonomy" id="565426"/>
    <lineage>
        <taxon>Eukaryota</taxon>
        <taxon>Fungi</taxon>
        <taxon>Dikarya</taxon>
        <taxon>Ascomycota</taxon>
        <taxon>Pezizomycotina</taxon>
        <taxon>Dothideomycetes</taxon>
        <taxon>Pleosporomycetidae</taxon>
        <taxon>Pleosporales</taxon>
        <taxon>Massarineae</taxon>
        <taxon>Didymosphaeriaceae</taxon>
        <taxon>Paraphaeosphaeria</taxon>
    </lineage>
</organism>
<dbReference type="AlphaFoldDB" id="A0A9P6G8K6"/>
<evidence type="ECO:0000313" key="3">
    <source>
        <dbReference type="Proteomes" id="UP000756921"/>
    </source>
</evidence>
<feature type="region of interest" description="Disordered" evidence="1">
    <location>
        <begin position="17"/>
        <end position="43"/>
    </location>
</feature>
<evidence type="ECO:0000313" key="2">
    <source>
        <dbReference type="EMBL" id="KAF9730728.1"/>
    </source>
</evidence>
<comment type="caution">
    <text evidence="2">The sequence shown here is derived from an EMBL/GenBank/DDBJ whole genome shotgun (WGS) entry which is preliminary data.</text>
</comment>
<name>A0A9P6G8K6_9PLEO</name>
<sequence>MDAQQRLRVHSLATNARQYPPCSGNALRRDRRWDDHQGRGNNASSVTASLLGLLPDHPQRHTIPASTRDVTRIFAILVAGGMHRSGSSGLTIYHNQAVRRECMHTRARMESPNSATLSARSPRPHAATSPRTRLSYHEPSERTQAHRGVEADKEIGDSSNSMKQALVYKSQLRDIAVVLVELAQGMKGTRVVAQRQAKSAINGHRIQRHQLIRFRGSTGGFAKSDSLGQPARPTPRGSTTTTPISFCFKSTSVACLNIQVPSSVSQQSVDETGKD</sequence>
<accession>A0A9P6G8K6</accession>
<dbReference type="EMBL" id="WJXW01000014">
    <property type="protein sequence ID" value="KAF9730728.1"/>
    <property type="molecule type" value="Genomic_DNA"/>
</dbReference>
<dbReference type="Proteomes" id="UP000756921">
    <property type="component" value="Unassembled WGS sequence"/>
</dbReference>
<proteinExistence type="predicted"/>